<sequence length="137" mass="13958">MSSDGQLVASNPTAEGGQCSTVVETSGAKKRFRTCDYGVTGITPDGAVAIGVPTYGEGCSNIVTALDARTAAVIRQWSGCFHGTVAEDDNHLLLAAVVSGGQMAPATKAAVVRCAIDTGACERATQVMTAKSFELTS</sequence>
<proteinExistence type="predicted"/>
<gene>
    <name evidence="2" type="ORF">JOF29_005574</name>
</gene>
<dbReference type="Proteomes" id="UP000755585">
    <property type="component" value="Unassembled WGS sequence"/>
</dbReference>
<evidence type="ECO:0000256" key="1">
    <source>
        <dbReference type="SAM" id="MobiDB-lite"/>
    </source>
</evidence>
<evidence type="ECO:0008006" key="4">
    <source>
        <dbReference type="Google" id="ProtNLM"/>
    </source>
</evidence>
<protein>
    <recommendedName>
        <fullName evidence="4">DUF4189 domain-containing protein</fullName>
    </recommendedName>
</protein>
<evidence type="ECO:0000313" key="3">
    <source>
        <dbReference type="Proteomes" id="UP000755585"/>
    </source>
</evidence>
<accession>A0ABS4US48</accession>
<dbReference type="RefSeq" id="WP_209697261.1">
    <property type="nucleotide sequence ID" value="NZ_BAAAVU010000031.1"/>
</dbReference>
<comment type="caution">
    <text evidence="2">The sequence shown here is derived from an EMBL/GenBank/DDBJ whole genome shotgun (WGS) entry which is preliminary data.</text>
</comment>
<reference evidence="2 3" key="1">
    <citation type="submission" date="2021-03" db="EMBL/GenBank/DDBJ databases">
        <title>Sequencing the genomes of 1000 actinobacteria strains.</title>
        <authorList>
            <person name="Klenk H.-P."/>
        </authorList>
    </citation>
    <scope>NUCLEOTIDE SEQUENCE [LARGE SCALE GENOMIC DNA]</scope>
    <source>
        <strain evidence="2 3">DSM 18824</strain>
    </source>
</reference>
<dbReference type="EMBL" id="JAGINT010000002">
    <property type="protein sequence ID" value="MBP2354464.1"/>
    <property type="molecule type" value="Genomic_DNA"/>
</dbReference>
<evidence type="ECO:0000313" key="2">
    <source>
        <dbReference type="EMBL" id="MBP2354464.1"/>
    </source>
</evidence>
<organism evidence="2 3">
    <name type="scientific">Kribbella aluminosa</name>
    <dbReference type="NCBI Taxonomy" id="416017"/>
    <lineage>
        <taxon>Bacteria</taxon>
        <taxon>Bacillati</taxon>
        <taxon>Actinomycetota</taxon>
        <taxon>Actinomycetes</taxon>
        <taxon>Propionibacteriales</taxon>
        <taxon>Kribbellaceae</taxon>
        <taxon>Kribbella</taxon>
    </lineage>
</organism>
<name>A0ABS4US48_9ACTN</name>
<keyword evidence="3" id="KW-1185">Reference proteome</keyword>
<feature type="region of interest" description="Disordered" evidence="1">
    <location>
        <begin position="1"/>
        <end position="20"/>
    </location>
</feature>